<dbReference type="PANTHER" id="PTHR12599">
    <property type="entry name" value="PTERIN-4-ALPHA-CARBINOLAMINE DEHYDRATASE"/>
    <property type="match status" value="1"/>
</dbReference>
<gene>
    <name evidence="5" type="ORF">KHA94_21935</name>
</gene>
<dbReference type="Gene3D" id="3.30.1360.20">
    <property type="entry name" value="Transcriptional coactivator/pterin dehydratase"/>
    <property type="match status" value="1"/>
</dbReference>
<accession>A0ABS5NYA3</accession>
<evidence type="ECO:0000313" key="5">
    <source>
        <dbReference type="EMBL" id="MBS4192796.1"/>
    </source>
</evidence>
<dbReference type="NCBIfam" id="NF002017">
    <property type="entry name" value="PRK00823.1-2"/>
    <property type="match status" value="1"/>
</dbReference>
<dbReference type="SUPFAM" id="SSF55248">
    <property type="entry name" value="PCD-like"/>
    <property type="match status" value="1"/>
</dbReference>
<dbReference type="HAMAP" id="MF_00434">
    <property type="entry name" value="Pterin_4_alpha"/>
    <property type="match status" value="1"/>
</dbReference>
<organism evidence="5 6">
    <name type="scientific">Cytobacillus citreus</name>
    <dbReference type="NCBI Taxonomy" id="2833586"/>
    <lineage>
        <taxon>Bacteria</taxon>
        <taxon>Bacillati</taxon>
        <taxon>Bacillota</taxon>
        <taxon>Bacilli</taxon>
        <taxon>Bacillales</taxon>
        <taxon>Bacillaceae</taxon>
        <taxon>Cytobacillus</taxon>
    </lineage>
</organism>
<dbReference type="EMBL" id="JAGYPM010000006">
    <property type="protein sequence ID" value="MBS4192796.1"/>
    <property type="molecule type" value="Genomic_DNA"/>
</dbReference>
<sequence>MTRLSEEEVSLQLASLPKWKRIDSKWIERRYRFKEFLDGIAFVNQIASLAEKENHHPFINIQYKMVIVSLTSWSENGLTELDFKLAREIEDLLDGESL</sequence>
<dbReference type="PANTHER" id="PTHR12599:SF0">
    <property type="entry name" value="PTERIN-4-ALPHA-CARBINOLAMINE DEHYDRATASE"/>
    <property type="match status" value="1"/>
</dbReference>
<keyword evidence="6" id="KW-1185">Reference proteome</keyword>
<evidence type="ECO:0000256" key="1">
    <source>
        <dbReference type="ARBA" id="ARBA00001554"/>
    </source>
</evidence>
<dbReference type="InterPro" id="IPR001533">
    <property type="entry name" value="Pterin_deHydtase"/>
</dbReference>
<protein>
    <recommendedName>
        <fullName evidence="4">Putative pterin-4-alpha-carbinolamine dehydratase</fullName>
        <shortName evidence="4">PHS</shortName>
        <ecNumber evidence="4">4.2.1.96</ecNumber>
    </recommendedName>
    <alternativeName>
        <fullName evidence="4">4-alpha-hydroxy-tetrahydropterin dehydratase</fullName>
    </alternativeName>
    <alternativeName>
        <fullName evidence="4">Pterin carbinolamine dehydratase</fullName>
        <shortName evidence="4">PCD</shortName>
    </alternativeName>
</protein>
<comment type="catalytic activity">
    <reaction evidence="1 4">
        <text>(4aS,6R)-4a-hydroxy-L-erythro-5,6,7,8-tetrahydrobiopterin = (6R)-L-erythro-6,7-dihydrobiopterin + H2O</text>
        <dbReference type="Rhea" id="RHEA:11920"/>
        <dbReference type="ChEBI" id="CHEBI:15377"/>
        <dbReference type="ChEBI" id="CHEBI:15642"/>
        <dbReference type="ChEBI" id="CHEBI:43120"/>
        <dbReference type="EC" id="4.2.1.96"/>
    </reaction>
</comment>
<name>A0ABS5NYA3_9BACI</name>
<evidence type="ECO:0000256" key="4">
    <source>
        <dbReference type="HAMAP-Rule" id="MF_00434"/>
    </source>
</evidence>
<evidence type="ECO:0000313" key="6">
    <source>
        <dbReference type="Proteomes" id="UP000681027"/>
    </source>
</evidence>
<proteinExistence type="inferred from homology"/>
<evidence type="ECO:0000256" key="2">
    <source>
        <dbReference type="ARBA" id="ARBA00006472"/>
    </source>
</evidence>
<comment type="similarity">
    <text evidence="2 4">Belongs to the pterin-4-alpha-carbinolamine dehydratase family.</text>
</comment>
<dbReference type="Proteomes" id="UP000681027">
    <property type="component" value="Unassembled WGS sequence"/>
</dbReference>
<dbReference type="InterPro" id="IPR036428">
    <property type="entry name" value="PCD_sf"/>
</dbReference>
<dbReference type="CDD" id="cd00488">
    <property type="entry name" value="PCD_DCoH"/>
    <property type="match status" value="1"/>
</dbReference>
<evidence type="ECO:0000256" key="3">
    <source>
        <dbReference type="ARBA" id="ARBA00023239"/>
    </source>
</evidence>
<dbReference type="EC" id="4.2.1.96" evidence="4"/>
<dbReference type="GO" id="GO:0008124">
    <property type="term" value="F:4-alpha-hydroxytetrahydrobiopterin dehydratase activity"/>
    <property type="evidence" value="ECO:0007669"/>
    <property type="project" value="UniProtKB-EC"/>
</dbReference>
<keyword evidence="3 4" id="KW-0456">Lyase</keyword>
<dbReference type="Pfam" id="PF01329">
    <property type="entry name" value="Pterin_4a"/>
    <property type="match status" value="1"/>
</dbReference>
<dbReference type="RefSeq" id="WP_213104249.1">
    <property type="nucleotide sequence ID" value="NZ_JAGYPM010000006.1"/>
</dbReference>
<comment type="caution">
    <text evidence="5">The sequence shown here is derived from an EMBL/GenBank/DDBJ whole genome shotgun (WGS) entry which is preliminary data.</text>
</comment>
<reference evidence="5 6" key="1">
    <citation type="submission" date="2021-05" db="EMBL/GenBank/DDBJ databases">
        <title>Novel Bacillus species.</title>
        <authorList>
            <person name="Liu G."/>
        </authorList>
    </citation>
    <scope>NUCLEOTIDE SEQUENCE [LARGE SCALE GENOMIC DNA]</scope>
    <source>
        <strain evidence="5 6">FJAT-49705</strain>
    </source>
</reference>